<name>A0AAD5USJ7_9APHY</name>
<evidence type="ECO:0000313" key="2">
    <source>
        <dbReference type="EMBL" id="KAJ3476560.1"/>
    </source>
</evidence>
<gene>
    <name evidence="2" type="ORF">NLI96_g11071</name>
</gene>
<feature type="compositionally biased region" description="Basic residues" evidence="1">
    <location>
        <begin position="111"/>
        <end position="123"/>
    </location>
</feature>
<dbReference type="Proteomes" id="UP001212997">
    <property type="component" value="Unassembled WGS sequence"/>
</dbReference>
<evidence type="ECO:0000256" key="1">
    <source>
        <dbReference type="SAM" id="MobiDB-lite"/>
    </source>
</evidence>
<dbReference type="AlphaFoldDB" id="A0AAD5USJ7"/>
<sequence length="251" mass="29025">MEKALDEFHKNKQIFIATGARDVEGDHFNFPKLHFLEHYVYLIRRYGTTDNYNTEATERLHIDLVKDAFRATNHKDHVEQMVRWLSRREKVNIFDARVNWAVEQETERLDKKKKKKKRKSGRKTRVELAEQPSTRNVSLTTLSADYGATQFTSALQTFIGTHRSPTRSGYTAQLSDASIRIPFHSVDVWHRIKFHSPSIQTTAPDTDDIMDAFPARYNKARRVIQHARFDTVFVNGGAAEKTGIKGTRASF</sequence>
<keyword evidence="3" id="KW-1185">Reference proteome</keyword>
<evidence type="ECO:0000313" key="3">
    <source>
        <dbReference type="Proteomes" id="UP001212997"/>
    </source>
</evidence>
<protein>
    <submittedName>
        <fullName evidence="2">Uncharacterized protein</fullName>
    </submittedName>
</protein>
<accession>A0AAD5USJ7</accession>
<dbReference type="EMBL" id="JANAWD010000693">
    <property type="protein sequence ID" value="KAJ3476560.1"/>
    <property type="molecule type" value="Genomic_DNA"/>
</dbReference>
<reference evidence="2" key="1">
    <citation type="submission" date="2022-07" db="EMBL/GenBank/DDBJ databases">
        <title>Genome Sequence of Physisporinus lineatus.</title>
        <authorList>
            <person name="Buettner E."/>
        </authorList>
    </citation>
    <scope>NUCLEOTIDE SEQUENCE</scope>
    <source>
        <strain evidence="2">VT162</strain>
    </source>
</reference>
<comment type="caution">
    <text evidence="2">The sequence shown here is derived from an EMBL/GenBank/DDBJ whole genome shotgun (WGS) entry which is preliminary data.</text>
</comment>
<feature type="region of interest" description="Disordered" evidence="1">
    <location>
        <begin position="110"/>
        <end position="132"/>
    </location>
</feature>
<organism evidence="2 3">
    <name type="scientific">Meripilus lineatus</name>
    <dbReference type="NCBI Taxonomy" id="2056292"/>
    <lineage>
        <taxon>Eukaryota</taxon>
        <taxon>Fungi</taxon>
        <taxon>Dikarya</taxon>
        <taxon>Basidiomycota</taxon>
        <taxon>Agaricomycotina</taxon>
        <taxon>Agaricomycetes</taxon>
        <taxon>Polyporales</taxon>
        <taxon>Meripilaceae</taxon>
        <taxon>Meripilus</taxon>
    </lineage>
</organism>
<proteinExistence type="predicted"/>